<organism evidence="4 5">
    <name type="scientific">Paractinoplanes tereljensis</name>
    <dbReference type="NCBI Taxonomy" id="571912"/>
    <lineage>
        <taxon>Bacteria</taxon>
        <taxon>Bacillati</taxon>
        <taxon>Actinomycetota</taxon>
        <taxon>Actinomycetes</taxon>
        <taxon>Micromonosporales</taxon>
        <taxon>Micromonosporaceae</taxon>
        <taxon>Paractinoplanes</taxon>
    </lineage>
</organism>
<reference evidence="4" key="1">
    <citation type="submission" date="2021-01" db="EMBL/GenBank/DDBJ databases">
        <title>Whole genome shotgun sequence of Actinoplanes tereljensis NBRC 105297.</title>
        <authorList>
            <person name="Komaki H."/>
            <person name="Tamura T."/>
        </authorList>
    </citation>
    <scope>NUCLEOTIDE SEQUENCE</scope>
    <source>
        <strain evidence="4">NBRC 105297</strain>
    </source>
</reference>
<dbReference type="EMBL" id="BOMY01000022">
    <property type="protein sequence ID" value="GIF20632.1"/>
    <property type="molecule type" value="Genomic_DNA"/>
</dbReference>
<feature type="domain" description="GH16" evidence="3">
    <location>
        <begin position="93"/>
        <end position="321"/>
    </location>
</feature>
<proteinExistence type="predicted"/>
<accession>A0A919TU42</accession>
<comment type="caution">
    <text evidence="4">The sequence shown here is derived from an EMBL/GenBank/DDBJ whole genome shotgun (WGS) entry which is preliminary data.</text>
</comment>
<evidence type="ECO:0000256" key="1">
    <source>
        <dbReference type="SAM" id="MobiDB-lite"/>
    </source>
</evidence>
<dbReference type="SUPFAM" id="SSF49899">
    <property type="entry name" value="Concanavalin A-like lectins/glucanases"/>
    <property type="match status" value="1"/>
</dbReference>
<dbReference type="PANTHER" id="PTHR10963:SF60">
    <property type="entry name" value="GRAM-NEGATIVE BACTERIA-BINDING PROTEIN 1-RELATED"/>
    <property type="match status" value="1"/>
</dbReference>
<evidence type="ECO:0000313" key="5">
    <source>
        <dbReference type="Proteomes" id="UP000623608"/>
    </source>
</evidence>
<evidence type="ECO:0000256" key="2">
    <source>
        <dbReference type="SAM" id="SignalP"/>
    </source>
</evidence>
<evidence type="ECO:0000313" key="4">
    <source>
        <dbReference type="EMBL" id="GIF20632.1"/>
    </source>
</evidence>
<feature type="compositionally biased region" description="Polar residues" evidence="1">
    <location>
        <begin position="40"/>
        <end position="52"/>
    </location>
</feature>
<dbReference type="InterPro" id="IPR013320">
    <property type="entry name" value="ConA-like_dom_sf"/>
</dbReference>
<feature type="region of interest" description="Disordered" evidence="1">
    <location>
        <begin position="27"/>
        <end position="56"/>
    </location>
</feature>
<dbReference type="InterPro" id="IPR050546">
    <property type="entry name" value="Glycosyl_Hydrlase_16"/>
</dbReference>
<evidence type="ECO:0000259" key="3">
    <source>
        <dbReference type="PROSITE" id="PS51762"/>
    </source>
</evidence>
<dbReference type="AlphaFoldDB" id="A0A919TU42"/>
<dbReference type="PANTHER" id="PTHR10963">
    <property type="entry name" value="GLYCOSYL HYDROLASE-RELATED"/>
    <property type="match status" value="1"/>
</dbReference>
<feature type="signal peptide" evidence="2">
    <location>
        <begin position="1"/>
        <end position="19"/>
    </location>
</feature>
<sequence>MLKRVVATGAGLVLACAVAACGSETADSSALPDPGASVAVTGSQSPSPSASTGLGVGAGADAGPMLQKLGAAIYTTSAPTSKSPAAGATGGDTESATASNPAGWGNPVAVENFDGALSSTWGKYDAPNSDPPRSEDQVTVSGGMMHLTGSVNSKLGKDVGAGVSYNKNLKYGRWEVRWRVDAGAGYGPVILLWPKNNEDWPTYGEIDFMEMGDPTRQQYGTYIHHGSDNNQIGHEWVKGDFTEWHTAAVDWLPDRVTYYMDGKKVWNVTPDMLKTGLPTETVMHLGIQLDQGCDEYMGCRNAQTPDKVVMDIDWVKVYQAP</sequence>
<gene>
    <name evidence="4" type="ORF">Ate02nite_33620</name>
</gene>
<dbReference type="PROSITE" id="PS51762">
    <property type="entry name" value="GH16_2"/>
    <property type="match status" value="1"/>
</dbReference>
<dbReference type="InterPro" id="IPR000757">
    <property type="entry name" value="Beta-glucanase-like"/>
</dbReference>
<feature type="chain" id="PRO_5039161841" description="GH16 domain-containing protein" evidence="2">
    <location>
        <begin position="20"/>
        <end position="321"/>
    </location>
</feature>
<dbReference type="PROSITE" id="PS51257">
    <property type="entry name" value="PROKAR_LIPOPROTEIN"/>
    <property type="match status" value="1"/>
</dbReference>
<keyword evidence="5" id="KW-1185">Reference proteome</keyword>
<keyword evidence="2" id="KW-0732">Signal</keyword>
<dbReference type="Gene3D" id="2.60.120.200">
    <property type="match status" value="1"/>
</dbReference>
<protein>
    <recommendedName>
        <fullName evidence="3">GH16 domain-containing protein</fullName>
    </recommendedName>
</protein>
<dbReference type="GO" id="GO:0005975">
    <property type="term" value="P:carbohydrate metabolic process"/>
    <property type="evidence" value="ECO:0007669"/>
    <property type="project" value="InterPro"/>
</dbReference>
<dbReference type="Proteomes" id="UP000623608">
    <property type="component" value="Unassembled WGS sequence"/>
</dbReference>
<name>A0A919TU42_9ACTN</name>
<dbReference type="GO" id="GO:0004553">
    <property type="term" value="F:hydrolase activity, hydrolyzing O-glycosyl compounds"/>
    <property type="evidence" value="ECO:0007669"/>
    <property type="project" value="InterPro"/>
</dbReference>
<feature type="region of interest" description="Disordered" evidence="1">
    <location>
        <begin position="80"/>
        <end position="109"/>
    </location>
</feature>
<dbReference type="CDD" id="cd00413">
    <property type="entry name" value="Glyco_hydrolase_16"/>
    <property type="match status" value="1"/>
</dbReference>
<dbReference type="Pfam" id="PF00722">
    <property type="entry name" value="Glyco_hydro_16"/>
    <property type="match status" value="1"/>
</dbReference>